<comment type="similarity">
    <text evidence="1">Belongs to the SufE family.</text>
</comment>
<dbReference type="PANTHER" id="PTHR43597">
    <property type="entry name" value="SULFUR ACCEPTOR PROTEIN CSDE"/>
    <property type="match status" value="1"/>
</dbReference>
<evidence type="ECO:0000259" key="2">
    <source>
        <dbReference type="Pfam" id="PF02657"/>
    </source>
</evidence>
<gene>
    <name evidence="3" type="ORF">ENT17_02000</name>
</gene>
<proteinExistence type="inferred from homology"/>
<dbReference type="InterPro" id="IPR003808">
    <property type="entry name" value="Fe-S_metab-assoc_dom"/>
</dbReference>
<dbReference type="EMBL" id="DSXR01000027">
    <property type="protein sequence ID" value="HGS86368.1"/>
    <property type="molecule type" value="Genomic_DNA"/>
</dbReference>
<sequence>MSGQLPPRLAEIVSDFAECEGREKLELLLDYARRFPPLPADFDAESDAEDVPECMTPVRMSARLVNGRLSFTFDVPAESPTVRGYAMVIMEGLNETTPEEILAIPAEFYLQMGLQDVLTAQRLNGMAAILAHVKRRAAEALEKAD</sequence>
<dbReference type="Gene3D" id="3.90.1010.10">
    <property type="match status" value="1"/>
</dbReference>
<feature type="domain" description="Fe-S metabolism associated" evidence="2">
    <location>
        <begin position="14"/>
        <end position="135"/>
    </location>
</feature>
<accession>A0A7C4Q149</accession>
<name>A0A7C4Q149_9CHLR</name>
<dbReference type="SUPFAM" id="SSF82649">
    <property type="entry name" value="SufE/NifU"/>
    <property type="match status" value="1"/>
</dbReference>
<dbReference type="AlphaFoldDB" id="A0A7C4Q149"/>
<evidence type="ECO:0000313" key="3">
    <source>
        <dbReference type="EMBL" id="HGS86368.1"/>
    </source>
</evidence>
<dbReference type="Pfam" id="PF02657">
    <property type="entry name" value="SufE"/>
    <property type="match status" value="1"/>
</dbReference>
<protein>
    <submittedName>
        <fullName evidence="3">SufE family protein</fullName>
    </submittedName>
</protein>
<evidence type="ECO:0000256" key="1">
    <source>
        <dbReference type="ARBA" id="ARBA00010282"/>
    </source>
</evidence>
<reference evidence="3" key="1">
    <citation type="journal article" date="2020" name="mSystems">
        <title>Genome- and Community-Level Interaction Insights into Carbon Utilization and Element Cycling Functions of Hydrothermarchaeota in Hydrothermal Sediment.</title>
        <authorList>
            <person name="Zhou Z."/>
            <person name="Liu Y."/>
            <person name="Xu W."/>
            <person name="Pan J."/>
            <person name="Luo Z.H."/>
            <person name="Li M."/>
        </authorList>
    </citation>
    <scope>NUCLEOTIDE SEQUENCE [LARGE SCALE GENOMIC DNA]</scope>
    <source>
        <strain evidence="3">SpSt-556</strain>
    </source>
</reference>
<organism evidence="3">
    <name type="scientific">Bellilinea caldifistulae</name>
    <dbReference type="NCBI Taxonomy" id="360411"/>
    <lineage>
        <taxon>Bacteria</taxon>
        <taxon>Bacillati</taxon>
        <taxon>Chloroflexota</taxon>
        <taxon>Anaerolineae</taxon>
        <taxon>Anaerolineales</taxon>
        <taxon>Anaerolineaceae</taxon>
        <taxon>Bellilinea</taxon>
    </lineage>
</organism>
<comment type="caution">
    <text evidence="3">The sequence shown here is derived from an EMBL/GenBank/DDBJ whole genome shotgun (WGS) entry which is preliminary data.</text>
</comment>
<dbReference type="PANTHER" id="PTHR43597:SF5">
    <property type="entry name" value="SUFE-LIKE PROTEIN 2, CHLOROPLASTIC"/>
    <property type="match status" value="1"/>
</dbReference>